<organism evidence="1 2">
    <name type="scientific">Araneus ventricosus</name>
    <name type="common">Orbweaver spider</name>
    <name type="synonym">Epeira ventricosa</name>
    <dbReference type="NCBI Taxonomy" id="182803"/>
    <lineage>
        <taxon>Eukaryota</taxon>
        <taxon>Metazoa</taxon>
        <taxon>Ecdysozoa</taxon>
        <taxon>Arthropoda</taxon>
        <taxon>Chelicerata</taxon>
        <taxon>Arachnida</taxon>
        <taxon>Araneae</taxon>
        <taxon>Araneomorphae</taxon>
        <taxon>Entelegynae</taxon>
        <taxon>Araneoidea</taxon>
        <taxon>Araneidae</taxon>
        <taxon>Araneus</taxon>
    </lineage>
</organism>
<keyword evidence="2" id="KW-1185">Reference proteome</keyword>
<feature type="non-terminal residue" evidence="1">
    <location>
        <position position="93"/>
    </location>
</feature>
<name>A0A4Y2I1F5_ARAVE</name>
<proteinExistence type="predicted"/>
<gene>
    <name evidence="1" type="ORF">AVEN_237514_1</name>
</gene>
<evidence type="ECO:0000313" key="2">
    <source>
        <dbReference type="Proteomes" id="UP000499080"/>
    </source>
</evidence>
<dbReference type="Proteomes" id="UP000499080">
    <property type="component" value="Unassembled WGS sequence"/>
</dbReference>
<sequence length="93" mass="10716">MGPLEKVGPSAVVPLARLLAGSDYGDEFQFNNFEKRFHFFGNLFRSHYIYLPKFLFAYNLKHVLAEFIIDLADKNDTFESFKKALDDNGAEFT</sequence>
<protein>
    <submittedName>
        <fullName evidence="1">Uncharacterized protein</fullName>
    </submittedName>
</protein>
<dbReference type="EMBL" id="BGPR01184096">
    <property type="protein sequence ID" value="GBM71724.1"/>
    <property type="molecule type" value="Genomic_DNA"/>
</dbReference>
<comment type="caution">
    <text evidence="1">The sequence shown here is derived from an EMBL/GenBank/DDBJ whole genome shotgun (WGS) entry which is preliminary data.</text>
</comment>
<dbReference type="AlphaFoldDB" id="A0A4Y2I1F5"/>
<accession>A0A4Y2I1F5</accession>
<reference evidence="1 2" key="1">
    <citation type="journal article" date="2019" name="Sci. Rep.">
        <title>Orb-weaving spider Araneus ventricosus genome elucidates the spidroin gene catalogue.</title>
        <authorList>
            <person name="Kono N."/>
            <person name="Nakamura H."/>
            <person name="Ohtoshi R."/>
            <person name="Moran D.A.P."/>
            <person name="Shinohara A."/>
            <person name="Yoshida Y."/>
            <person name="Fujiwara M."/>
            <person name="Mori M."/>
            <person name="Tomita M."/>
            <person name="Arakawa K."/>
        </authorList>
    </citation>
    <scope>NUCLEOTIDE SEQUENCE [LARGE SCALE GENOMIC DNA]</scope>
</reference>
<evidence type="ECO:0000313" key="1">
    <source>
        <dbReference type="EMBL" id="GBM71724.1"/>
    </source>
</evidence>